<keyword evidence="2" id="KW-1185">Reference proteome</keyword>
<dbReference type="EMBL" id="MU004345">
    <property type="protein sequence ID" value="KAF2655728.1"/>
    <property type="molecule type" value="Genomic_DNA"/>
</dbReference>
<reference evidence="1" key="1">
    <citation type="journal article" date="2020" name="Stud. Mycol.">
        <title>101 Dothideomycetes genomes: a test case for predicting lifestyles and emergence of pathogens.</title>
        <authorList>
            <person name="Haridas S."/>
            <person name="Albert R."/>
            <person name="Binder M."/>
            <person name="Bloem J."/>
            <person name="Labutti K."/>
            <person name="Salamov A."/>
            <person name="Andreopoulos B."/>
            <person name="Baker S."/>
            <person name="Barry K."/>
            <person name="Bills G."/>
            <person name="Bluhm B."/>
            <person name="Cannon C."/>
            <person name="Castanera R."/>
            <person name="Culley D."/>
            <person name="Daum C."/>
            <person name="Ezra D."/>
            <person name="Gonzalez J."/>
            <person name="Henrissat B."/>
            <person name="Kuo A."/>
            <person name="Liang C."/>
            <person name="Lipzen A."/>
            <person name="Lutzoni F."/>
            <person name="Magnuson J."/>
            <person name="Mondo S."/>
            <person name="Nolan M."/>
            <person name="Ohm R."/>
            <person name="Pangilinan J."/>
            <person name="Park H.-J."/>
            <person name="Ramirez L."/>
            <person name="Alfaro M."/>
            <person name="Sun H."/>
            <person name="Tritt A."/>
            <person name="Yoshinaga Y."/>
            <person name="Zwiers L.-H."/>
            <person name="Turgeon B."/>
            <person name="Goodwin S."/>
            <person name="Spatafora J."/>
            <person name="Crous P."/>
            <person name="Grigoriev I."/>
        </authorList>
    </citation>
    <scope>NUCLEOTIDE SEQUENCE</scope>
    <source>
        <strain evidence="1">CBS 122681</strain>
    </source>
</reference>
<protein>
    <submittedName>
        <fullName evidence="1">Uncharacterized protein</fullName>
    </submittedName>
</protein>
<accession>A0A6A6TA09</accession>
<evidence type="ECO:0000313" key="1">
    <source>
        <dbReference type="EMBL" id="KAF2655728.1"/>
    </source>
</evidence>
<dbReference type="AlphaFoldDB" id="A0A6A6TA09"/>
<sequence length="298" mass="33201">DDNETFTFDIQLNTEEDPLQGFRQSNHGNEIQRPNIIDECCKGLIIQARIDRIVHGLQNRCDPATLIVFGFRFHGLDNKRRFKQAAIALLFEDERERLEFGPEVNALWPNGDFTLGQTTEINVETTKSVDSGLNLTGGAGVQAGGHATVNWERKTAYKKTDRSSMTGTIFFDDRVQGRGPYNAVRLTIKENTAVESGVVTDLRAVVLLKRRNDRDRFTVKVTVEAKAHFLYNAIRGVREIVGAMPSADPVIFKPGTQYLRSSMGMNILGAHLGDEIDENDLREDHLGNLGGVLTSTVL</sequence>
<organism evidence="1 2">
    <name type="scientific">Lophiostoma macrostomum CBS 122681</name>
    <dbReference type="NCBI Taxonomy" id="1314788"/>
    <lineage>
        <taxon>Eukaryota</taxon>
        <taxon>Fungi</taxon>
        <taxon>Dikarya</taxon>
        <taxon>Ascomycota</taxon>
        <taxon>Pezizomycotina</taxon>
        <taxon>Dothideomycetes</taxon>
        <taxon>Pleosporomycetidae</taxon>
        <taxon>Pleosporales</taxon>
        <taxon>Lophiostomataceae</taxon>
        <taxon>Lophiostoma</taxon>
    </lineage>
</organism>
<feature type="non-terminal residue" evidence="1">
    <location>
        <position position="1"/>
    </location>
</feature>
<dbReference type="Proteomes" id="UP000799324">
    <property type="component" value="Unassembled WGS sequence"/>
</dbReference>
<dbReference type="OrthoDB" id="3796612at2759"/>
<proteinExistence type="predicted"/>
<name>A0A6A6TA09_9PLEO</name>
<evidence type="ECO:0000313" key="2">
    <source>
        <dbReference type="Proteomes" id="UP000799324"/>
    </source>
</evidence>
<feature type="non-terminal residue" evidence="1">
    <location>
        <position position="298"/>
    </location>
</feature>
<gene>
    <name evidence="1" type="ORF">K491DRAFT_579803</name>
</gene>